<keyword evidence="3" id="KW-1185">Reference proteome</keyword>
<proteinExistence type="predicted"/>
<dbReference type="InterPro" id="IPR016181">
    <property type="entry name" value="Acyl_CoA_acyltransferase"/>
</dbReference>
<dbReference type="InterPro" id="IPR052523">
    <property type="entry name" value="Trichothecene_AcTrans"/>
</dbReference>
<dbReference type="STRING" id="356882.A0A423WN90"/>
<dbReference type="OrthoDB" id="61113at2759"/>
<feature type="domain" description="N-acetyltransferase" evidence="1">
    <location>
        <begin position="6"/>
        <end position="228"/>
    </location>
</feature>
<accession>A0A423WN90</accession>
<evidence type="ECO:0000313" key="2">
    <source>
        <dbReference type="EMBL" id="ROW04791.1"/>
    </source>
</evidence>
<dbReference type="InterPro" id="IPR000182">
    <property type="entry name" value="GNAT_dom"/>
</dbReference>
<dbReference type="Proteomes" id="UP000283895">
    <property type="component" value="Unassembled WGS sequence"/>
</dbReference>
<comment type="caution">
    <text evidence="2">The sequence shown here is derived from an EMBL/GenBank/DDBJ whole genome shotgun (WGS) entry which is preliminary data.</text>
</comment>
<protein>
    <recommendedName>
        <fullName evidence="1">N-acetyltransferase domain-containing protein</fullName>
    </recommendedName>
</protein>
<dbReference type="AlphaFoldDB" id="A0A423WN90"/>
<dbReference type="CDD" id="cd04301">
    <property type="entry name" value="NAT_SF"/>
    <property type="match status" value="1"/>
</dbReference>
<dbReference type="PROSITE" id="PS51186">
    <property type="entry name" value="GNAT"/>
    <property type="match status" value="1"/>
</dbReference>
<dbReference type="PANTHER" id="PTHR42791:SF2">
    <property type="entry name" value="N-ACETYLTRANSFERASE DOMAIN-CONTAINING PROTEIN"/>
    <property type="match status" value="1"/>
</dbReference>
<name>A0A423WN90_9PEZI</name>
<gene>
    <name evidence="2" type="ORF">VMCG_04931</name>
</gene>
<sequence>MTASKYTISGCTVADGQALAANNIPAFWEDPHWRLSWRHRTLEYHISQVTKRFPRNLLNDRETTRHQKVIDTETGRLIGYARWHIPPDHATLPDGTPAWPEAVIPAVSPEEEAELNRIAETAHWDPNLESDVQFEPVRAIKKPILARKPYMRLDYLAVHPDNQRKGAATALVQSGMRVAEKLGLDIFIHAMKAGVELYKRQGFRIEAELVQDDSMYGGTGEYYVCMMTYEQKSPSNVE</sequence>
<dbReference type="PANTHER" id="PTHR42791">
    <property type="entry name" value="GNAT FAMILY ACETYLTRANSFERASE"/>
    <property type="match status" value="1"/>
</dbReference>
<dbReference type="Pfam" id="PF00583">
    <property type="entry name" value="Acetyltransf_1"/>
    <property type="match status" value="1"/>
</dbReference>
<reference evidence="2 3" key="1">
    <citation type="submission" date="2015-09" db="EMBL/GenBank/DDBJ databases">
        <title>Host preference determinants of Valsa canker pathogens revealed by comparative genomics.</title>
        <authorList>
            <person name="Yin Z."/>
            <person name="Huang L."/>
        </authorList>
    </citation>
    <scope>NUCLEOTIDE SEQUENCE [LARGE SCALE GENOMIC DNA]</scope>
    <source>
        <strain evidence="2 3">03-1</strain>
    </source>
</reference>
<evidence type="ECO:0000313" key="3">
    <source>
        <dbReference type="Proteomes" id="UP000283895"/>
    </source>
</evidence>
<organism evidence="2 3">
    <name type="scientific">Cytospora schulzeri</name>
    <dbReference type="NCBI Taxonomy" id="448051"/>
    <lineage>
        <taxon>Eukaryota</taxon>
        <taxon>Fungi</taxon>
        <taxon>Dikarya</taxon>
        <taxon>Ascomycota</taxon>
        <taxon>Pezizomycotina</taxon>
        <taxon>Sordariomycetes</taxon>
        <taxon>Sordariomycetidae</taxon>
        <taxon>Diaporthales</taxon>
        <taxon>Cytosporaceae</taxon>
        <taxon>Cytospora</taxon>
    </lineage>
</organism>
<dbReference type="Gene3D" id="3.40.630.30">
    <property type="match status" value="1"/>
</dbReference>
<dbReference type="SUPFAM" id="SSF55729">
    <property type="entry name" value="Acyl-CoA N-acyltransferases (Nat)"/>
    <property type="match status" value="1"/>
</dbReference>
<dbReference type="EMBL" id="LKEA01000013">
    <property type="protein sequence ID" value="ROW04791.1"/>
    <property type="molecule type" value="Genomic_DNA"/>
</dbReference>
<dbReference type="GO" id="GO:0016747">
    <property type="term" value="F:acyltransferase activity, transferring groups other than amino-acyl groups"/>
    <property type="evidence" value="ECO:0007669"/>
    <property type="project" value="InterPro"/>
</dbReference>
<evidence type="ECO:0000259" key="1">
    <source>
        <dbReference type="PROSITE" id="PS51186"/>
    </source>
</evidence>